<keyword evidence="2 5" id="KW-0812">Transmembrane</keyword>
<keyword evidence="4 5" id="KW-0472">Membrane</keyword>
<dbReference type="InterPro" id="IPR051784">
    <property type="entry name" value="Nod_factor_ABC_transporter"/>
</dbReference>
<evidence type="ECO:0000256" key="3">
    <source>
        <dbReference type="ARBA" id="ARBA00022989"/>
    </source>
</evidence>
<feature type="transmembrane region" description="Helical" evidence="5">
    <location>
        <begin position="30"/>
        <end position="48"/>
    </location>
</feature>
<sequence length="285" mass="30455">MNARANAVRAGFSRGWTEFRGSFTNFQELAGGYLMMPAIFVVLAVFLGREPVEGADVSTGTVMMAAGVTMQLVMLGVVTVAQVLGTEREDGTLLRARATPHGMLGYGVGKVWHILTMSTVALLLMVVPGLLLVDGFSLRGVGGTLTLLWVFVLAMLALAPVGAILGATLTNPRTGVGLIMVPVLGLVMTSGVMMPITVMADWIQTAVRFFPVYWIGLGVRAALMPADYAALELTGTWQLPQVAGVLALWALVGFAVAQWVLRRMARRESGSRVQAAREKAMKRGY</sequence>
<dbReference type="RefSeq" id="WP_179809892.1">
    <property type="nucleotide sequence ID" value="NZ_JACCHL010000001.1"/>
</dbReference>
<evidence type="ECO:0000256" key="2">
    <source>
        <dbReference type="ARBA" id="ARBA00022692"/>
    </source>
</evidence>
<dbReference type="EMBL" id="JACCHL010000001">
    <property type="protein sequence ID" value="NYH52469.1"/>
    <property type="molecule type" value="Genomic_DNA"/>
</dbReference>
<accession>A0A7Y9XBE2</accession>
<evidence type="ECO:0000256" key="5">
    <source>
        <dbReference type="SAM" id="Phobius"/>
    </source>
</evidence>
<feature type="transmembrane region" description="Helical" evidence="5">
    <location>
        <begin position="242"/>
        <end position="261"/>
    </location>
</feature>
<feature type="transmembrane region" description="Helical" evidence="5">
    <location>
        <begin position="175"/>
        <end position="200"/>
    </location>
</feature>
<keyword evidence="3 5" id="KW-1133">Transmembrane helix</keyword>
<proteinExistence type="predicted"/>
<evidence type="ECO:0000259" key="6">
    <source>
        <dbReference type="Pfam" id="PF12698"/>
    </source>
</evidence>
<dbReference type="Proteomes" id="UP000584931">
    <property type="component" value="Unassembled WGS sequence"/>
</dbReference>
<feature type="transmembrane region" description="Helical" evidence="5">
    <location>
        <begin position="60"/>
        <end position="84"/>
    </location>
</feature>
<comment type="caution">
    <text evidence="7">The sequence shown here is derived from an EMBL/GenBank/DDBJ whole genome shotgun (WGS) entry which is preliminary data.</text>
</comment>
<comment type="subcellular location">
    <subcellularLocation>
        <location evidence="1">Membrane</location>
        <topology evidence="1">Multi-pass membrane protein</topology>
    </subcellularLocation>
</comment>
<evidence type="ECO:0000256" key="4">
    <source>
        <dbReference type="ARBA" id="ARBA00023136"/>
    </source>
</evidence>
<dbReference type="PANTHER" id="PTHR43229">
    <property type="entry name" value="NODULATION PROTEIN J"/>
    <property type="match status" value="1"/>
</dbReference>
<evidence type="ECO:0000313" key="7">
    <source>
        <dbReference type="EMBL" id="NYH52469.1"/>
    </source>
</evidence>
<gene>
    <name evidence="7" type="ORF">HNR06_002058</name>
</gene>
<dbReference type="AlphaFoldDB" id="A0A7Y9XBE2"/>
<dbReference type="InterPro" id="IPR013525">
    <property type="entry name" value="ABC2_TM"/>
</dbReference>
<feature type="transmembrane region" description="Helical" evidence="5">
    <location>
        <begin position="111"/>
        <end position="133"/>
    </location>
</feature>
<dbReference type="GO" id="GO:0016020">
    <property type="term" value="C:membrane"/>
    <property type="evidence" value="ECO:0007669"/>
    <property type="project" value="UniProtKB-SubCell"/>
</dbReference>
<dbReference type="PANTHER" id="PTHR43229:SF6">
    <property type="entry name" value="ABC-TYPE MULTIDRUG TRANSPORT SYSTEM, PERMEASE COMPONENT"/>
    <property type="match status" value="1"/>
</dbReference>
<evidence type="ECO:0000313" key="8">
    <source>
        <dbReference type="Proteomes" id="UP000584931"/>
    </source>
</evidence>
<feature type="domain" description="ABC-2 type transporter transmembrane" evidence="6">
    <location>
        <begin position="64"/>
        <end position="257"/>
    </location>
</feature>
<evidence type="ECO:0000256" key="1">
    <source>
        <dbReference type="ARBA" id="ARBA00004141"/>
    </source>
</evidence>
<name>A0A7Y9XBE2_9ACTN</name>
<feature type="transmembrane region" description="Helical" evidence="5">
    <location>
        <begin position="145"/>
        <end position="169"/>
    </location>
</feature>
<dbReference type="GO" id="GO:0140359">
    <property type="term" value="F:ABC-type transporter activity"/>
    <property type="evidence" value="ECO:0007669"/>
    <property type="project" value="InterPro"/>
</dbReference>
<organism evidence="7 8">
    <name type="scientific">Nocardiopsis sinuspersici</name>
    <dbReference type="NCBI Taxonomy" id="501010"/>
    <lineage>
        <taxon>Bacteria</taxon>
        <taxon>Bacillati</taxon>
        <taxon>Actinomycetota</taxon>
        <taxon>Actinomycetes</taxon>
        <taxon>Streptosporangiales</taxon>
        <taxon>Nocardiopsidaceae</taxon>
        <taxon>Nocardiopsis</taxon>
    </lineage>
</organism>
<reference evidence="7 8" key="1">
    <citation type="submission" date="2020-07" db="EMBL/GenBank/DDBJ databases">
        <title>Sequencing the genomes of 1000 actinobacteria strains.</title>
        <authorList>
            <person name="Klenk H.-P."/>
        </authorList>
    </citation>
    <scope>NUCLEOTIDE SEQUENCE [LARGE SCALE GENOMIC DNA]</scope>
    <source>
        <strain evidence="7 8">DSM 45278</strain>
    </source>
</reference>
<dbReference type="Pfam" id="PF12698">
    <property type="entry name" value="ABC2_membrane_3"/>
    <property type="match status" value="1"/>
</dbReference>
<protein>
    <submittedName>
        <fullName evidence="7">ABC-2 type transport system permease protein</fullName>
    </submittedName>
</protein>